<name>A0ABV6YKN7_UNCEI</name>
<proteinExistence type="predicted"/>
<keyword evidence="1" id="KW-0732">Signal</keyword>
<feature type="chain" id="PRO_5046279663" evidence="1">
    <location>
        <begin position="24"/>
        <end position="173"/>
    </location>
</feature>
<evidence type="ECO:0000313" key="4">
    <source>
        <dbReference type="Proteomes" id="UP001593833"/>
    </source>
</evidence>
<sequence length="173" mass="18385">MRKTELPVLALLLICLLSPNAAAQHEIPRSVMGNGGGERSGGSYTLGGTLGQAAVGHMAGSYTHEIGFWYPSAVPGSGVDDYSGIPTDFSLGASFPNPIRSTARLDFAVPERAHVEIKLYDITGRRLQTLVDSQIDPGVHTVQLSAAGLSGGIYFLRMTAGQFVQTRRLSLLK</sequence>
<comment type="caution">
    <text evidence="3">The sequence shown here is derived from an EMBL/GenBank/DDBJ whole genome shotgun (WGS) entry which is preliminary data.</text>
</comment>
<dbReference type="EMBL" id="JBHPKH010000049">
    <property type="protein sequence ID" value="MFC1572906.1"/>
    <property type="molecule type" value="Genomic_DNA"/>
</dbReference>
<evidence type="ECO:0000256" key="1">
    <source>
        <dbReference type="SAM" id="SignalP"/>
    </source>
</evidence>
<accession>A0ABV6YKN7</accession>
<gene>
    <name evidence="3" type="ORF">ACFL6M_04830</name>
</gene>
<organism evidence="3 4">
    <name type="scientific">Eiseniibacteriota bacterium</name>
    <dbReference type="NCBI Taxonomy" id="2212470"/>
    <lineage>
        <taxon>Bacteria</taxon>
        <taxon>Candidatus Eiseniibacteriota</taxon>
    </lineage>
</organism>
<evidence type="ECO:0000313" key="3">
    <source>
        <dbReference type="EMBL" id="MFC1572906.1"/>
    </source>
</evidence>
<dbReference type="NCBIfam" id="TIGR04183">
    <property type="entry name" value="Por_Secre_tail"/>
    <property type="match status" value="1"/>
</dbReference>
<dbReference type="Proteomes" id="UP001593833">
    <property type="component" value="Unassembled WGS sequence"/>
</dbReference>
<feature type="signal peptide" evidence="1">
    <location>
        <begin position="1"/>
        <end position="23"/>
    </location>
</feature>
<dbReference type="Pfam" id="PF18962">
    <property type="entry name" value="Por_Secre_tail"/>
    <property type="match status" value="1"/>
</dbReference>
<keyword evidence="4" id="KW-1185">Reference proteome</keyword>
<reference evidence="3 4" key="1">
    <citation type="submission" date="2024-09" db="EMBL/GenBank/DDBJ databases">
        <authorList>
            <person name="D'Angelo T."/>
        </authorList>
    </citation>
    <scope>NUCLEOTIDE SEQUENCE [LARGE SCALE GENOMIC DNA]</scope>
    <source>
        <strain evidence="3">SAG AM-320-E07</strain>
    </source>
</reference>
<protein>
    <submittedName>
        <fullName evidence="3">T9SS type A sorting domain-containing protein</fullName>
    </submittedName>
</protein>
<dbReference type="InterPro" id="IPR026444">
    <property type="entry name" value="Secre_tail"/>
</dbReference>
<evidence type="ECO:0000259" key="2">
    <source>
        <dbReference type="Pfam" id="PF18962"/>
    </source>
</evidence>
<feature type="domain" description="Secretion system C-terminal sorting" evidence="2">
    <location>
        <begin position="95"/>
        <end position="167"/>
    </location>
</feature>